<evidence type="ECO:0000313" key="4">
    <source>
        <dbReference type="Proteomes" id="UP000030416"/>
    </source>
</evidence>
<protein>
    <recommendedName>
        <fullName evidence="5">Peptidase M43 pregnancy-associated plasma-A domain-containing protein</fullName>
    </recommendedName>
</protein>
<evidence type="ECO:0000256" key="1">
    <source>
        <dbReference type="SAM" id="MobiDB-lite"/>
    </source>
</evidence>
<accession>A0A0A3I3F5</accession>
<dbReference type="OrthoDB" id="1114958at2"/>
<evidence type="ECO:0000313" key="3">
    <source>
        <dbReference type="EMBL" id="KGR79311.1"/>
    </source>
</evidence>
<organism evidence="3 4">
    <name type="scientific">Ureibacillus manganicus DSM 26584</name>
    <dbReference type="NCBI Taxonomy" id="1384049"/>
    <lineage>
        <taxon>Bacteria</taxon>
        <taxon>Bacillati</taxon>
        <taxon>Bacillota</taxon>
        <taxon>Bacilli</taxon>
        <taxon>Bacillales</taxon>
        <taxon>Caryophanaceae</taxon>
        <taxon>Ureibacillus</taxon>
    </lineage>
</organism>
<dbReference type="AlphaFoldDB" id="A0A0A3I3F5"/>
<gene>
    <name evidence="3" type="ORF">CD29_06335</name>
</gene>
<feature type="chain" id="PRO_5039200416" description="Peptidase M43 pregnancy-associated plasma-A domain-containing protein" evidence="2">
    <location>
        <begin position="20"/>
        <end position="346"/>
    </location>
</feature>
<keyword evidence="2" id="KW-0732">Signal</keyword>
<feature type="signal peptide" evidence="2">
    <location>
        <begin position="1"/>
        <end position="19"/>
    </location>
</feature>
<sequence>MKRLRWFLILVIFILAACGNDSVEKQTNESKEASGVSVDETTEEVTAEETTEEVSVEGETLEEIEILDNGCYSDEIYIEHEQTCIKEIECTDYESCIEWGNQLISNLEYDYGSLVAEESVATDEEGLEVLVTYDIDLETEEISTLANVTDEELEWHGDLWFSFSWLIPEEYREAFNKFDVFESGNTLAYVVINDDYAEYWTLGMNNQNIELASETLVTYLHEYAHYLSLNDKEVDYFTDETGCNSVYIESGCLFEDAYILDFYMQFWADGSYDEIDSYYVSGYAMTSPEEDFSESFAHFVLTQTPEANTIADEKILWFYQYEEFVQLRTEILSRVATWMVRSVAME</sequence>
<dbReference type="Proteomes" id="UP000030416">
    <property type="component" value="Unassembled WGS sequence"/>
</dbReference>
<feature type="region of interest" description="Disordered" evidence="1">
    <location>
        <begin position="26"/>
        <end position="53"/>
    </location>
</feature>
<keyword evidence="4" id="KW-1185">Reference proteome</keyword>
<dbReference type="PROSITE" id="PS51257">
    <property type="entry name" value="PROKAR_LIPOPROTEIN"/>
    <property type="match status" value="1"/>
</dbReference>
<feature type="compositionally biased region" description="Acidic residues" evidence="1">
    <location>
        <begin position="40"/>
        <end position="53"/>
    </location>
</feature>
<dbReference type="RefSeq" id="WP_036184250.1">
    <property type="nucleotide sequence ID" value="NZ_AVDA01000006.1"/>
</dbReference>
<comment type="caution">
    <text evidence="3">The sequence shown here is derived from an EMBL/GenBank/DDBJ whole genome shotgun (WGS) entry which is preliminary data.</text>
</comment>
<proteinExistence type="predicted"/>
<evidence type="ECO:0008006" key="5">
    <source>
        <dbReference type="Google" id="ProtNLM"/>
    </source>
</evidence>
<dbReference type="eggNOG" id="ENOG5032S5K">
    <property type="taxonomic scope" value="Bacteria"/>
</dbReference>
<evidence type="ECO:0000256" key="2">
    <source>
        <dbReference type="SAM" id="SignalP"/>
    </source>
</evidence>
<name>A0A0A3I3F5_9BACL</name>
<reference evidence="3 4" key="1">
    <citation type="submission" date="2014-02" db="EMBL/GenBank/DDBJ databases">
        <title>Draft genome sequence of Lysinibacillus manganicus DSM 26584T.</title>
        <authorList>
            <person name="Zhang F."/>
            <person name="Wang G."/>
            <person name="Zhang L."/>
        </authorList>
    </citation>
    <scope>NUCLEOTIDE SEQUENCE [LARGE SCALE GENOMIC DNA]</scope>
    <source>
        <strain evidence="3 4">DSM 26584</strain>
    </source>
</reference>
<dbReference type="EMBL" id="JPVN01000006">
    <property type="protein sequence ID" value="KGR79311.1"/>
    <property type="molecule type" value="Genomic_DNA"/>
</dbReference>